<evidence type="ECO:0000256" key="1">
    <source>
        <dbReference type="ARBA" id="ARBA00022801"/>
    </source>
</evidence>
<keyword evidence="2" id="KW-0732">Signal</keyword>
<comment type="caution">
    <text evidence="4">The sequence shown here is derived from an EMBL/GenBank/DDBJ whole genome shotgun (WGS) entry which is preliminary data.</text>
</comment>
<feature type="signal peptide" evidence="2">
    <location>
        <begin position="1"/>
        <end position="22"/>
    </location>
</feature>
<dbReference type="EMBL" id="ARYM01000003">
    <property type="protein sequence ID" value="KCZ99843.1"/>
    <property type="molecule type" value="Genomic_DNA"/>
</dbReference>
<name>A0A062VMB2_9PROT</name>
<evidence type="ECO:0000259" key="3">
    <source>
        <dbReference type="Pfam" id="PF20434"/>
    </source>
</evidence>
<dbReference type="GO" id="GO:0016787">
    <property type="term" value="F:hydrolase activity"/>
    <property type="evidence" value="ECO:0007669"/>
    <property type="project" value="UniProtKB-KW"/>
</dbReference>
<protein>
    <recommendedName>
        <fullName evidence="3">BD-FAE-like domain-containing protein</fullName>
    </recommendedName>
</protein>
<dbReference type="PATRIC" id="fig|1280954.3.peg.631"/>
<keyword evidence="1" id="KW-0378">Hydrolase</keyword>
<feature type="domain" description="BD-FAE-like" evidence="3">
    <location>
        <begin position="89"/>
        <end position="276"/>
    </location>
</feature>
<dbReference type="PROSITE" id="PS51318">
    <property type="entry name" value="TAT"/>
    <property type="match status" value="1"/>
</dbReference>
<dbReference type="SUPFAM" id="SSF53474">
    <property type="entry name" value="alpha/beta-Hydrolases"/>
    <property type="match status" value="1"/>
</dbReference>
<evidence type="ECO:0000313" key="4">
    <source>
        <dbReference type="EMBL" id="KCZ99843.1"/>
    </source>
</evidence>
<evidence type="ECO:0000313" key="5">
    <source>
        <dbReference type="Proteomes" id="UP000027100"/>
    </source>
</evidence>
<dbReference type="Pfam" id="PF20434">
    <property type="entry name" value="BD-FAE"/>
    <property type="match status" value="1"/>
</dbReference>
<dbReference type="Gene3D" id="3.40.50.1820">
    <property type="entry name" value="alpha/beta hydrolase"/>
    <property type="match status" value="1"/>
</dbReference>
<accession>A0A062VMB2</accession>
<sequence>MLSRRILLAAFAALAVAAGVSAAPAARPATIEADETILLWPEGPPGGLPEGLQEQIVHRDNPFGLTDRAAHDVTAPSLSVFRPVRADGSAILIIPGGGYKWVVIDKEGFEGARHFAGQGATVYVLRYRLPHQGWQAGPQAPLQDAQRAIRLIRARAATDGIDPARVMVMGFSAGGHLAGTLAMKFDPVYVPLDAADALSARPDAAALIYPVATMADPFAHAGSRQNLLGPHPPEDAAAAWSLETMARPDMPPVFLMHAADDAAVPVENALILHAALRRAGVPVALHIFEAGGHGFGLRGIEDTPLRSWPSLLRDWGVNKGIFPKVNP</sequence>
<reference evidence="4 5" key="1">
    <citation type="journal article" date="2014" name="Antonie Van Leeuwenhoek">
        <title>Hyphomonas beringensis sp. nov. and Hyphomonas chukchiensis sp. nov., isolated from surface seawater of the Bering Sea and Chukchi Sea.</title>
        <authorList>
            <person name="Li C."/>
            <person name="Lai Q."/>
            <person name="Li G."/>
            <person name="Dong C."/>
            <person name="Wang J."/>
            <person name="Liao Y."/>
            <person name="Shao Z."/>
        </authorList>
    </citation>
    <scope>NUCLEOTIDE SEQUENCE [LARGE SCALE GENOMIC DNA]</scope>
    <source>
        <strain evidence="4 5">PS728</strain>
    </source>
</reference>
<dbReference type="InterPro" id="IPR050300">
    <property type="entry name" value="GDXG_lipolytic_enzyme"/>
</dbReference>
<dbReference type="eggNOG" id="COG0657">
    <property type="taxonomic scope" value="Bacteria"/>
</dbReference>
<dbReference type="OrthoDB" id="9771666at2"/>
<dbReference type="PANTHER" id="PTHR48081:SF6">
    <property type="entry name" value="PEPTIDASE S9 PROLYL OLIGOPEPTIDASE CATALYTIC DOMAIN-CONTAINING PROTEIN"/>
    <property type="match status" value="1"/>
</dbReference>
<gene>
    <name evidence="4" type="ORF">HPO_03089</name>
</gene>
<proteinExistence type="predicted"/>
<feature type="chain" id="PRO_5001619900" description="BD-FAE-like domain-containing protein" evidence="2">
    <location>
        <begin position="23"/>
        <end position="327"/>
    </location>
</feature>
<organism evidence="4 5">
    <name type="scientific">Hyphomonas polymorpha PS728</name>
    <dbReference type="NCBI Taxonomy" id="1280954"/>
    <lineage>
        <taxon>Bacteria</taxon>
        <taxon>Pseudomonadati</taxon>
        <taxon>Pseudomonadota</taxon>
        <taxon>Alphaproteobacteria</taxon>
        <taxon>Hyphomonadales</taxon>
        <taxon>Hyphomonadaceae</taxon>
        <taxon>Hyphomonas</taxon>
    </lineage>
</organism>
<dbReference type="STRING" id="1280954.HPO_03089"/>
<dbReference type="RefSeq" id="WP_035594367.1">
    <property type="nucleotide sequence ID" value="NZ_ARYM01000003.1"/>
</dbReference>
<dbReference type="InterPro" id="IPR029058">
    <property type="entry name" value="AB_hydrolase_fold"/>
</dbReference>
<dbReference type="AlphaFoldDB" id="A0A062VMB2"/>
<dbReference type="InterPro" id="IPR049492">
    <property type="entry name" value="BD-FAE-like_dom"/>
</dbReference>
<keyword evidence="5" id="KW-1185">Reference proteome</keyword>
<dbReference type="InterPro" id="IPR006311">
    <property type="entry name" value="TAT_signal"/>
</dbReference>
<evidence type="ECO:0000256" key="2">
    <source>
        <dbReference type="SAM" id="SignalP"/>
    </source>
</evidence>
<dbReference type="PANTHER" id="PTHR48081">
    <property type="entry name" value="AB HYDROLASE SUPERFAMILY PROTEIN C4A8.06C"/>
    <property type="match status" value="1"/>
</dbReference>
<dbReference type="Proteomes" id="UP000027100">
    <property type="component" value="Unassembled WGS sequence"/>
</dbReference>